<dbReference type="OrthoDB" id="963129at2"/>
<reference evidence="1 2" key="1">
    <citation type="submission" date="2016-11" db="EMBL/GenBank/DDBJ databases">
        <authorList>
            <person name="Jaros S."/>
            <person name="Januszkiewicz K."/>
            <person name="Wedrychowicz H."/>
        </authorList>
    </citation>
    <scope>NUCLEOTIDE SEQUENCE [LARGE SCALE GENOMIC DNA]</scope>
    <source>
        <strain evidence="1 2">DSM 21074</strain>
    </source>
</reference>
<dbReference type="STRING" id="1121955.SAMN02745146_0960"/>
<accession>A0A1M6BCY0</accession>
<protein>
    <submittedName>
        <fullName evidence="1">Uncharacterized protein</fullName>
    </submittedName>
</protein>
<proteinExistence type="predicted"/>
<dbReference type="AlphaFoldDB" id="A0A1M6BCY0"/>
<dbReference type="Proteomes" id="UP000184418">
    <property type="component" value="Unassembled WGS sequence"/>
</dbReference>
<evidence type="ECO:0000313" key="1">
    <source>
        <dbReference type="EMBL" id="SHI46600.1"/>
    </source>
</evidence>
<dbReference type="InterPro" id="IPR053810">
    <property type="entry name" value="DUF6952"/>
</dbReference>
<dbReference type="RefSeq" id="WP_073105855.1">
    <property type="nucleotide sequence ID" value="NZ_FQYN01000001.1"/>
</dbReference>
<dbReference type="EMBL" id="FQYN01000001">
    <property type="protein sequence ID" value="SHI46600.1"/>
    <property type="molecule type" value="Genomic_DNA"/>
</dbReference>
<dbReference type="Pfam" id="PF22264">
    <property type="entry name" value="DUF6952"/>
    <property type="match status" value="1"/>
</dbReference>
<name>A0A1M6BCY0_9BACT</name>
<evidence type="ECO:0000313" key="2">
    <source>
        <dbReference type="Proteomes" id="UP000184418"/>
    </source>
</evidence>
<keyword evidence="2" id="KW-1185">Reference proteome</keyword>
<organism evidence="1 2">
    <name type="scientific">Hymenobacter daecheongensis DSM 21074</name>
    <dbReference type="NCBI Taxonomy" id="1121955"/>
    <lineage>
        <taxon>Bacteria</taxon>
        <taxon>Pseudomonadati</taxon>
        <taxon>Bacteroidota</taxon>
        <taxon>Cytophagia</taxon>
        <taxon>Cytophagales</taxon>
        <taxon>Hymenobacteraceae</taxon>
        <taxon>Hymenobacter</taxon>
    </lineage>
</organism>
<gene>
    <name evidence="1" type="ORF">SAMN02745146_0960</name>
</gene>
<sequence>MKIPAIKRLVESQTLPSLLEAEEALLDERQPDFEVEGEDEGEQLTHIFAAIFILNHQKDHGSEFKDALREYTKKVRVSIS</sequence>